<feature type="compositionally biased region" description="Low complexity" evidence="1">
    <location>
        <begin position="270"/>
        <end position="287"/>
    </location>
</feature>
<dbReference type="Pfam" id="PF00059">
    <property type="entry name" value="Lectin_C"/>
    <property type="match status" value="1"/>
</dbReference>
<feature type="compositionally biased region" description="Polar residues" evidence="1">
    <location>
        <begin position="226"/>
        <end position="238"/>
    </location>
</feature>
<evidence type="ECO:0000313" key="4">
    <source>
        <dbReference type="Proteomes" id="UP001307889"/>
    </source>
</evidence>
<feature type="compositionally biased region" description="Low complexity" evidence="1">
    <location>
        <begin position="334"/>
        <end position="356"/>
    </location>
</feature>
<organism evidence="3 4">
    <name type="scientific">Nesidiocoris tenuis</name>
    <dbReference type="NCBI Taxonomy" id="355587"/>
    <lineage>
        <taxon>Eukaryota</taxon>
        <taxon>Metazoa</taxon>
        <taxon>Ecdysozoa</taxon>
        <taxon>Arthropoda</taxon>
        <taxon>Hexapoda</taxon>
        <taxon>Insecta</taxon>
        <taxon>Pterygota</taxon>
        <taxon>Neoptera</taxon>
        <taxon>Paraneoptera</taxon>
        <taxon>Hemiptera</taxon>
        <taxon>Heteroptera</taxon>
        <taxon>Panheteroptera</taxon>
        <taxon>Cimicomorpha</taxon>
        <taxon>Miridae</taxon>
        <taxon>Dicyphina</taxon>
        <taxon>Nesidiocoris</taxon>
    </lineage>
</organism>
<dbReference type="SMART" id="SM00034">
    <property type="entry name" value="CLECT"/>
    <property type="match status" value="1"/>
</dbReference>
<dbReference type="EMBL" id="AP028909">
    <property type="protein sequence ID" value="BES88890.1"/>
    <property type="molecule type" value="Genomic_DNA"/>
</dbReference>
<dbReference type="InterPro" id="IPR016186">
    <property type="entry name" value="C-type_lectin-like/link_sf"/>
</dbReference>
<dbReference type="InterPro" id="IPR016187">
    <property type="entry name" value="CTDL_fold"/>
</dbReference>
<feature type="compositionally biased region" description="Polar residues" evidence="1">
    <location>
        <begin position="288"/>
        <end position="333"/>
    </location>
</feature>
<feature type="compositionally biased region" description="Basic and acidic residues" evidence="1">
    <location>
        <begin position="465"/>
        <end position="482"/>
    </location>
</feature>
<dbReference type="InterPro" id="IPR001304">
    <property type="entry name" value="C-type_lectin-like"/>
</dbReference>
<name>A0ABN7ADF3_9HEMI</name>
<dbReference type="CDD" id="cd00037">
    <property type="entry name" value="CLECT"/>
    <property type="match status" value="1"/>
</dbReference>
<evidence type="ECO:0000313" key="3">
    <source>
        <dbReference type="EMBL" id="BES88890.1"/>
    </source>
</evidence>
<protein>
    <submittedName>
        <fullName evidence="3">C-type lectin domain family</fullName>
    </submittedName>
</protein>
<feature type="region of interest" description="Disordered" evidence="1">
    <location>
        <begin position="204"/>
        <end position="363"/>
    </location>
</feature>
<evidence type="ECO:0000256" key="1">
    <source>
        <dbReference type="SAM" id="MobiDB-lite"/>
    </source>
</evidence>
<gene>
    <name evidence="3" type="ORF">NTJ_01697</name>
</gene>
<dbReference type="PANTHER" id="PTHR45784">
    <property type="entry name" value="C-TYPE LECTIN DOMAIN FAMILY 20 MEMBER A-RELATED"/>
    <property type="match status" value="1"/>
</dbReference>
<feature type="compositionally biased region" description="Low complexity" evidence="1">
    <location>
        <begin position="410"/>
        <end position="424"/>
    </location>
</feature>
<feature type="domain" description="C-type lectin" evidence="2">
    <location>
        <begin position="21"/>
        <end position="126"/>
    </location>
</feature>
<reference evidence="3 4" key="1">
    <citation type="submission" date="2023-09" db="EMBL/GenBank/DDBJ databases">
        <title>Nesidiocoris tenuis whole genome shotgun sequence.</title>
        <authorList>
            <person name="Shibata T."/>
            <person name="Shimoda M."/>
            <person name="Kobayashi T."/>
            <person name="Uehara T."/>
        </authorList>
    </citation>
    <scope>NUCLEOTIDE SEQUENCE [LARGE SCALE GENOMIC DNA]</scope>
    <source>
        <strain evidence="3 4">Japan</strain>
    </source>
</reference>
<feature type="region of interest" description="Disordered" evidence="1">
    <location>
        <begin position="381"/>
        <end position="536"/>
    </location>
</feature>
<accession>A0ABN7ADF3</accession>
<keyword evidence="4" id="KW-1185">Reference proteome</keyword>
<dbReference type="Proteomes" id="UP001307889">
    <property type="component" value="Chromosome 1"/>
</dbReference>
<dbReference type="SUPFAM" id="SSF56436">
    <property type="entry name" value="C-type lectin-like"/>
    <property type="match status" value="1"/>
</dbReference>
<dbReference type="PANTHER" id="PTHR45784:SF5">
    <property type="entry name" value="C-TYPE LECTIN DOMAIN FAMILY 20 MEMBER A-RELATED"/>
    <property type="match status" value="1"/>
</dbReference>
<sequence>MLQVNLSSVWLLPEEGYPVFYRYFRDRITWYEADAVCQFHHGDLITVDSNGQFDAARAYLKELDVANFVWTGLKRGSSKQNFLWPGSKAMENPEGHWAVEVPKMDEPLCAAVDPSSDYRWQPLPCSGPTVAAFICQMPVPSWAMKEDGCMITSLPSLTVTFLPEQGAVELTSDCGLDGTRRITCKGNTNREEIIRQLACESSTEASISDTWDDTQATRHRRESEVTSDMSVRPNTTQDMSDDETTTEAPIIAGRSTPGNGKVKNEKLKLPTIPSTISPTPQSTAQPSVATTSKTPISTPAVQLSTPTTTKAPSTQGPASTGDTRRPSTPQAKQSTTSATSEAPTTKEPTTKAPTEPMLTTTKAPQGQIEVAIPLLTENNVAVSPDKRQSSKPIPPSLKGNSPFIDLSGQSSSTEPPLTSSTELPKNTSDETQGPPDSHEILGGPQEENPSREPAASLPTNPSLEQYKKNVQDSGEDHSEDPKASVGITDGSPLGPTDDGGAAGIVPGGAAALVGRSDLIGSNGPIGDDGPERPNRGRLLVHPQHHSFYAYFLNRVLG</sequence>
<dbReference type="Gene3D" id="3.10.100.10">
    <property type="entry name" value="Mannose-Binding Protein A, subunit A"/>
    <property type="match status" value="1"/>
</dbReference>
<dbReference type="PROSITE" id="PS50041">
    <property type="entry name" value="C_TYPE_LECTIN_2"/>
    <property type="match status" value="1"/>
</dbReference>
<evidence type="ECO:0000259" key="2">
    <source>
        <dbReference type="PROSITE" id="PS50041"/>
    </source>
</evidence>
<proteinExistence type="predicted"/>